<dbReference type="PANTHER" id="PTHR47926">
    <property type="entry name" value="PENTATRICOPEPTIDE REPEAT-CONTAINING PROTEIN"/>
    <property type="match status" value="1"/>
</dbReference>
<dbReference type="Gramene" id="EFJ26757">
    <property type="protein sequence ID" value="EFJ26757"/>
    <property type="gene ID" value="SELMODRAFT_96526"/>
</dbReference>
<dbReference type="InterPro" id="IPR011990">
    <property type="entry name" value="TPR-like_helical_dom_sf"/>
</dbReference>
<dbReference type="KEGG" id="smo:SELMODRAFT_96526"/>
<gene>
    <name evidence="3" type="ORF">SELMODRAFT_96526</name>
</gene>
<feature type="repeat" description="PPR" evidence="2">
    <location>
        <begin position="124"/>
        <end position="158"/>
    </location>
</feature>
<dbReference type="InterPro" id="IPR046960">
    <property type="entry name" value="PPR_At4g14850-like_plant"/>
</dbReference>
<evidence type="ECO:0000256" key="2">
    <source>
        <dbReference type="PROSITE-ProRule" id="PRU00708"/>
    </source>
</evidence>
<dbReference type="FunCoup" id="D8RLP5">
    <property type="interactions" value="127"/>
</dbReference>
<feature type="repeat" description="PPR" evidence="2">
    <location>
        <begin position="227"/>
        <end position="261"/>
    </location>
</feature>
<dbReference type="eggNOG" id="KOG4197">
    <property type="taxonomic scope" value="Eukaryota"/>
</dbReference>
<dbReference type="GO" id="GO:0009451">
    <property type="term" value="P:RNA modification"/>
    <property type="evidence" value="ECO:0007669"/>
    <property type="project" value="InterPro"/>
</dbReference>
<dbReference type="EMBL" id="GL377583">
    <property type="protein sequence ID" value="EFJ26757.1"/>
    <property type="molecule type" value="Genomic_DNA"/>
</dbReference>
<feature type="repeat" description="PPR" evidence="2">
    <location>
        <begin position="22"/>
        <end position="56"/>
    </location>
</feature>
<dbReference type="FunFam" id="1.25.40.10:FF:000158">
    <property type="entry name" value="pentatricopeptide repeat-containing protein At2g33680"/>
    <property type="match status" value="1"/>
</dbReference>
<evidence type="ECO:0000256" key="1">
    <source>
        <dbReference type="ARBA" id="ARBA00022737"/>
    </source>
</evidence>
<dbReference type="NCBIfam" id="TIGR00756">
    <property type="entry name" value="PPR"/>
    <property type="match status" value="5"/>
</dbReference>
<protein>
    <recommendedName>
        <fullName evidence="5">Pentacotripeptide-repeat region of PRORP domain-containing protein</fullName>
    </recommendedName>
</protein>
<dbReference type="HOGENOM" id="CLU_002706_0_0_1"/>
<keyword evidence="1" id="KW-0677">Repeat</keyword>
<organism evidence="4">
    <name type="scientific">Selaginella moellendorffii</name>
    <name type="common">Spikemoss</name>
    <dbReference type="NCBI Taxonomy" id="88036"/>
    <lineage>
        <taxon>Eukaryota</taxon>
        <taxon>Viridiplantae</taxon>
        <taxon>Streptophyta</taxon>
        <taxon>Embryophyta</taxon>
        <taxon>Tracheophyta</taxon>
        <taxon>Lycopodiopsida</taxon>
        <taxon>Selaginellales</taxon>
        <taxon>Selaginellaceae</taxon>
        <taxon>Selaginella</taxon>
    </lineage>
</organism>
<dbReference type="Gene3D" id="1.25.40.10">
    <property type="entry name" value="Tetratricopeptide repeat domain"/>
    <property type="match status" value="3"/>
</dbReference>
<sequence>MYGRCGRVEEARCVFAKIPAPNLYSWTMIVTAYAQNGHPHEALGLLRRMDLDGTPPDKVVLSIAVTACASICALSLGKQIHHRVATLGVIDDFLRSSLINLYGTCGEISLAKSVFDSMAAGATNLVCWATMIKAFARCGQFLAGIELFWEWISRGVEPDAVTLVSAVDCCAGLGDLQQSQAIHARVLAAAGMESNEIKVSNAILDMYARCGSVDDARALFDRMASRTNISWTSMVAAYAQNGHPSLALEISREMDQVGMSKNAITFITILSACNHGGLLEEGIRFLAGMRRDHGVLPSNAHYSCVIDLLGKAGRLEEAESMIAGLVERPDAGLWRSLLGSCRIHGDEERAGRAGEELKKLEPSDAAPYVVKKLFLLET</sequence>
<feature type="repeat" description="PPR" evidence="2">
    <location>
        <begin position="196"/>
        <end position="226"/>
    </location>
</feature>
<dbReference type="GO" id="GO:0003723">
    <property type="term" value="F:RNA binding"/>
    <property type="evidence" value="ECO:0007669"/>
    <property type="project" value="InterPro"/>
</dbReference>
<name>D8RLP5_SELML</name>
<keyword evidence="4" id="KW-1185">Reference proteome</keyword>
<dbReference type="Pfam" id="PF13812">
    <property type="entry name" value="PPR_3"/>
    <property type="match status" value="1"/>
</dbReference>
<dbReference type="PANTHER" id="PTHR47926:SF533">
    <property type="entry name" value="DYW DOMAIN-CONTAINING PROTEIN"/>
    <property type="match status" value="1"/>
</dbReference>
<dbReference type="Proteomes" id="UP000001514">
    <property type="component" value="Unassembled WGS sequence"/>
</dbReference>
<dbReference type="AlphaFoldDB" id="D8RLP5"/>
<reference evidence="3 4" key="1">
    <citation type="journal article" date="2011" name="Science">
        <title>The Selaginella genome identifies genetic changes associated with the evolution of vascular plants.</title>
        <authorList>
            <person name="Banks J.A."/>
            <person name="Nishiyama T."/>
            <person name="Hasebe M."/>
            <person name="Bowman J.L."/>
            <person name="Gribskov M."/>
            <person name="dePamphilis C."/>
            <person name="Albert V.A."/>
            <person name="Aono N."/>
            <person name="Aoyama T."/>
            <person name="Ambrose B.A."/>
            <person name="Ashton N.W."/>
            <person name="Axtell M.J."/>
            <person name="Barker E."/>
            <person name="Barker M.S."/>
            <person name="Bennetzen J.L."/>
            <person name="Bonawitz N.D."/>
            <person name="Chapple C."/>
            <person name="Cheng C."/>
            <person name="Correa L.G."/>
            <person name="Dacre M."/>
            <person name="DeBarry J."/>
            <person name="Dreyer I."/>
            <person name="Elias M."/>
            <person name="Engstrom E.M."/>
            <person name="Estelle M."/>
            <person name="Feng L."/>
            <person name="Finet C."/>
            <person name="Floyd S.K."/>
            <person name="Frommer W.B."/>
            <person name="Fujita T."/>
            <person name="Gramzow L."/>
            <person name="Gutensohn M."/>
            <person name="Harholt J."/>
            <person name="Hattori M."/>
            <person name="Heyl A."/>
            <person name="Hirai T."/>
            <person name="Hiwatashi Y."/>
            <person name="Ishikawa M."/>
            <person name="Iwata M."/>
            <person name="Karol K.G."/>
            <person name="Koehler B."/>
            <person name="Kolukisaoglu U."/>
            <person name="Kubo M."/>
            <person name="Kurata T."/>
            <person name="Lalonde S."/>
            <person name="Li K."/>
            <person name="Li Y."/>
            <person name="Litt A."/>
            <person name="Lyons E."/>
            <person name="Manning G."/>
            <person name="Maruyama T."/>
            <person name="Michael T.P."/>
            <person name="Mikami K."/>
            <person name="Miyazaki S."/>
            <person name="Morinaga S."/>
            <person name="Murata T."/>
            <person name="Mueller-Roeber B."/>
            <person name="Nelson D.R."/>
            <person name="Obara M."/>
            <person name="Oguri Y."/>
            <person name="Olmstead R.G."/>
            <person name="Onodera N."/>
            <person name="Petersen B.L."/>
            <person name="Pils B."/>
            <person name="Prigge M."/>
            <person name="Rensing S.A."/>
            <person name="Riano-Pachon D.M."/>
            <person name="Roberts A.W."/>
            <person name="Sato Y."/>
            <person name="Scheller H.V."/>
            <person name="Schulz B."/>
            <person name="Schulz C."/>
            <person name="Shakirov E.V."/>
            <person name="Shibagaki N."/>
            <person name="Shinohara N."/>
            <person name="Shippen D.E."/>
            <person name="Soerensen I."/>
            <person name="Sotooka R."/>
            <person name="Sugimoto N."/>
            <person name="Sugita M."/>
            <person name="Sumikawa N."/>
            <person name="Tanurdzic M."/>
            <person name="Theissen G."/>
            <person name="Ulvskov P."/>
            <person name="Wakazuki S."/>
            <person name="Weng J.K."/>
            <person name="Willats W.W."/>
            <person name="Wipf D."/>
            <person name="Wolf P.G."/>
            <person name="Yang L."/>
            <person name="Zimmer A.D."/>
            <person name="Zhu Q."/>
            <person name="Mitros T."/>
            <person name="Hellsten U."/>
            <person name="Loque D."/>
            <person name="Otillar R."/>
            <person name="Salamov A."/>
            <person name="Schmutz J."/>
            <person name="Shapiro H."/>
            <person name="Lindquist E."/>
            <person name="Lucas S."/>
            <person name="Rokhsar D."/>
            <person name="Grigoriev I.V."/>
        </authorList>
    </citation>
    <scope>NUCLEOTIDE SEQUENCE [LARGE SCALE GENOMIC DNA]</scope>
</reference>
<evidence type="ECO:0008006" key="5">
    <source>
        <dbReference type="Google" id="ProtNLM"/>
    </source>
</evidence>
<dbReference type="InterPro" id="IPR002885">
    <property type="entry name" value="PPR_rpt"/>
</dbReference>
<evidence type="ECO:0000313" key="4">
    <source>
        <dbReference type="Proteomes" id="UP000001514"/>
    </source>
</evidence>
<dbReference type="Pfam" id="PF01535">
    <property type="entry name" value="PPR"/>
    <property type="match status" value="5"/>
</dbReference>
<dbReference type="GO" id="GO:0048731">
    <property type="term" value="P:system development"/>
    <property type="evidence" value="ECO:0007669"/>
    <property type="project" value="UniProtKB-ARBA"/>
</dbReference>
<dbReference type="PROSITE" id="PS51375">
    <property type="entry name" value="PPR"/>
    <property type="match status" value="4"/>
</dbReference>
<dbReference type="InParanoid" id="D8RLP5"/>
<proteinExistence type="predicted"/>
<accession>D8RLP5</accession>
<evidence type="ECO:0000313" key="3">
    <source>
        <dbReference type="EMBL" id="EFJ26757.1"/>
    </source>
</evidence>